<keyword evidence="4" id="KW-1185">Reference proteome</keyword>
<proteinExistence type="predicted"/>
<comment type="caution">
    <text evidence="3">The sequence shown here is derived from an EMBL/GenBank/DDBJ whole genome shotgun (WGS) entry which is preliminary data.</text>
</comment>
<reference evidence="3 4" key="1">
    <citation type="submission" date="2016-02" db="EMBL/GenBank/DDBJ databases">
        <title>Genome analysis of coral dinoflagellate symbionts highlights evolutionary adaptations to a symbiotic lifestyle.</title>
        <authorList>
            <person name="Aranda M."/>
            <person name="Li Y."/>
            <person name="Liew Y.J."/>
            <person name="Baumgarten S."/>
            <person name="Simakov O."/>
            <person name="Wilson M."/>
            <person name="Piel J."/>
            <person name="Ashoor H."/>
            <person name="Bougouffa S."/>
            <person name="Bajic V.B."/>
            <person name="Ryu T."/>
            <person name="Ravasi T."/>
            <person name="Bayer T."/>
            <person name="Micklem G."/>
            <person name="Kim H."/>
            <person name="Bhak J."/>
            <person name="Lajeunesse T.C."/>
            <person name="Voolstra C.R."/>
        </authorList>
    </citation>
    <scope>NUCLEOTIDE SEQUENCE [LARGE SCALE GENOMIC DNA]</scope>
    <source>
        <strain evidence="3 4">CCMP2467</strain>
    </source>
</reference>
<evidence type="ECO:0000256" key="2">
    <source>
        <dbReference type="SAM" id="MobiDB-lite"/>
    </source>
</evidence>
<evidence type="ECO:0000256" key="1">
    <source>
        <dbReference type="SAM" id="Coils"/>
    </source>
</evidence>
<dbReference type="EMBL" id="LSRX01000287">
    <property type="protein sequence ID" value="OLQ01596.1"/>
    <property type="molecule type" value="Genomic_DNA"/>
</dbReference>
<feature type="region of interest" description="Disordered" evidence="2">
    <location>
        <begin position="268"/>
        <end position="318"/>
    </location>
</feature>
<sequence length="552" mass="62187">MDSVLFPAMDQCRGRFQENQSVRYQRTSGEWVDATVVHVDDQSGCCSLVYSLKAKEGNRPHRRGAKIRMQELAKQQRQPPQPSRIDAEVAQVTPCLLVSQAQQPEKGWSRKAREELETLRRADAKLARRLEDFLGRISGEVQDAAAASEKKCQTLHGLDAQLARRLEEFLVRVSGQVQAAVASSEKQCQVPAPQTTRALDAQLVCRLEEILGRISDEVQEAVASSEKKCQGWSREVLYELEAMRSAHEGLANRLDSVSQDVIVSEAAAPLEADGEDETPDETLQRPRCLTPDDHEDMRKVDRKPDGGFTESEADDQPLEQHLNSLHKALGKARDDLQVARDHLEVARDECRRTEDRVSEKAEHLRKNDVVEVQTKLKTLLSNLFDLERDLELQEEKREREDCMKGEIQDDFANIANVHKPNDSDDYQPEREMDINARERSAVIEFRMLWTWGWPGAPEVWSCNKNDRAGDAGDWVWSSCGARDLAFVGKCRRRRVSGLLIGECNFAKGSDIEPVLIPRSRVSLTLERLPSVCGHGFCSSPIDVSIRLGFGGQ</sequence>
<dbReference type="OrthoDB" id="439649at2759"/>
<protein>
    <submittedName>
        <fullName evidence="3">Uncharacterized protein</fullName>
    </submittedName>
</protein>
<gene>
    <name evidence="3" type="ORF">AK812_SmicGene15642</name>
</gene>
<keyword evidence="1" id="KW-0175">Coiled coil</keyword>
<feature type="coiled-coil region" evidence="1">
    <location>
        <begin position="329"/>
        <end position="396"/>
    </location>
</feature>
<organism evidence="3 4">
    <name type="scientific">Symbiodinium microadriaticum</name>
    <name type="common">Dinoflagellate</name>
    <name type="synonym">Zooxanthella microadriatica</name>
    <dbReference type="NCBI Taxonomy" id="2951"/>
    <lineage>
        <taxon>Eukaryota</taxon>
        <taxon>Sar</taxon>
        <taxon>Alveolata</taxon>
        <taxon>Dinophyceae</taxon>
        <taxon>Suessiales</taxon>
        <taxon>Symbiodiniaceae</taxon>
        <taxon>Symbiodinium</taxon>
    </lineage>
</organism>
<feature type="compositionally biased region" description="Basic and acidic residues" evidence="2">
    <location>
        <begin position="290"/>
        <end position="305"/>
    </location>
</feature>
<evidence type="ECO:0000313" key="4">
    <source>
        <dbReference type="Proteomes" id="UP000186817"/>
    </source>
</evidence>
<accession>A0A1Q9E2E4</accession>
<dbReference type="AlphaFoldDB" id="A0A1Q9E2E4"/>
<evidence type="ECO:0000313" key="3">
    <source>
        <dbReference type="EMBL" id="OLQ01596.1"/>
    </source>
</evidence>
<name>A0A1Q9E2E4_SYMMI</name>
<dbReference type="Proteomes" id="UP000186817">
    <property type="component" value="Unassembled WGS sequence"/>
</dbReference>